<dbReference type="InParanoid" id="F0XDJ7"/>
<dbReference type="HOGENOM" id="CLU_020424_0_0_1"/>
<dbReference type="EMBL" id="GL629765">
    <property type="protein sequence ID" value="EFX03778.1"/>
    <property type="molecule type" value="Genomic_DNA"/>
</dbReference>
<name>F0XDJ7_GROCL</name>
<dbReference type="OrthoDB" id="3340520at2759"/>
<evidence type="ECO:0000313" key="1">
    <source>
        <dbReference type="EMBL" id="EFX03778.1"/>
    </source>
</evidence>
<gene>
    <name evidence="1" type="ORF">CMQ_706</name>
</gene>
<reference evidence="1 2" key="1">
    <citation type="journal article" date="2011" name="Proc. Natl. Acad. Sci. U.S.A.">
        <title>Genome and transcriptome analyses of the mountain pine beetle-fungal symbiont Grosmannia clavigera, a lodgepole pine pathogen.</title>
        <authorList>
            <person name="DiGuistini S."/>
            <person name="Wang Y."/>
            <person name="Liao N.Y."/>
            <person name="Taylor G."/>
            <person name="Tanguay P."/>
            <person name="Feau N."/>
            <person name="Henrissat B."/>
            <person name="Chan S.K."/>
            <person name="Hesse-Orce U."/>
            <person name="Alamouti S.M."/>
            <person name="Tsui C.K.M."/>
            <person name="Docking R.T."/>
            <person name="Levasseur A."/>
            <person name="Haridas S."/>
            <person name="Robertson G."/>
            <person name="Birol I."/>
            <person name="Holt R.A."/>
            <person name="Marra M.A."/>
            <person name="Hamelin R.C."/>
            <person name="Hirst M."/>
            <person name="Jones S.J.M."/>
            <person name="Bohlmann J."/>
            <person name="Breuil C."/>
        </authorList>
    </citation>
    <scope>NUCLEOTIDE SEQUENCE [LARGE SCALE GENOMIC DNA]</scope>
    <source>
        <strain evidence="2">kw1407 / UAMH 11150</strain>
    </source>
</reference>
<dbReference type="eggNOG" id="ENOG502RGVU">
    <property type="taxonomic scope" value="Eukaryota"/>
</dbReference>
<sequence>MQLSICALAAVVVEVDSTIGERHIYFFRPGPRPKELAKAAHRDDSDYGAAPPQTRAYQTRTGLHSITTTDPLATNAQGPVPINTVLVLQSLHGHEKLVVRFCAEAVVDPTEMTAWQALRLVATTWWLGLFVDQKEVNLAQKKKPRTADWIELRLETAFRRYLQHVVEKQATTAAAPSRRLAVTYIPCGIPGVASERILSGTAAGQQDKDVDEVEIRVLTPVFYRRFVCYAHDVEALFCELRESCTIDVSRPELLAKLVLAKTPRPPLQVTGVIDFLFFKAIQRLRRRPERLAPPAKLPGAASSYVSTGDLRGFRLSAMDGFVLALKDEAGRDLRRSYRATVLAVFLADRTALGSYRVFQAQCLLVRLLVAWAAVEVVLSACSHG</sequence>
<dbReference type="AlphaFoldDB" id="F0XDJ7"/>
<keyword evidence="2" id="KW-1185">Reference proteome</keyword>
<proteinExistence type="predicted"/>
<dbReference type="Proteomes" id="UP000007796">
    <property type="component" value="Unassembled WGS sequence"/>
</dbReference>
<dbReference type="RefSeq" id="XP_014173260.1">
    <property type="nucleotide sequence ID" value="XM_014317785.1"/>
</dbReference>
<dbReference type="GeneID" id="25980562"/>
<protein>
    <submittedName>
        <fullName evidence="1">Uncharacterized protein</fullName>
    </submittedName>
</protein>
<organism evidence="2">
    <name type="scientific">Grosmannia clavigera (strain kw1407 / UAMH 11150)</name>
    <name type="common">Blue stain fungus</name>
    <name type="synonym">Graphiocladiella clavigera</name>
    <dbReference type="NCBI Taxonomy" id="655863"/>
    <lineage>
        <taxon>Eukaryota</taxon>
        <taxon>Fungi</taxon>
        <taxon>Dikarya</taxon>
        <taxon>Ascomycota</taxon>
        <taxon>Pezizomycotina</taxon>
        <taxon>Sordariomycetes</taxon>
        <taxon>Sordariomycetidae</taxon>
        <taxon>Ophiostomatales</taxon>
        <taxon>Ophiostomataceae</taxon>
        <taxon>Leptographium</taxon>
    </lineage>
</organism>
<evidence type="ECO:0000313" key="2">
    <source>
        <dbReference type="Proteomes" id="UP000007796"/>
    </source>
</evidence>
<accession>F0XDJ7</accession>